<dbReference type="Pfam" id="PF07885">
    <property type="entry name" value="Ion_trans_2"/>
    <property type="match status" value="2"/>
</dbReference>
<dbReference type="InterPro" id="IPR013099">
    <property type="entry name" value="K_chnl_dom"/>
</dbReference>
<feature type="transmembrane region" description="Helical" evidence="10">
    <location>
        <begin position="368"/>
        <end position="385"/>
    </location>
</feature>
<sequence>MSQSKEKSACLKSAMKFLFSHIGLFGMVIAYCVAGAFIFEHLERENEIKTCRDSFKEYTSVESKTLEKLLAIESNSPSKKSEIEQILKIFRDSAMNIGYTGEDCDTKGLPGGSSLSWSLPGALLFAVTIVSTIGYGHIAPKTTWGRLVCIAYAILGIPLMLLCLANIGDALANVFRFVYSKIICCGFCRRKPKKDRSSSIASLKNTSQAVQSQKKNFDIADKNPDYEMSMMGNDKSSYDVSVIEEQRYEKKVTTTKFTNMESPSHAPYLRARPNTVYNDSTSSALSQNSEKNSKIYPVPIPKDEREPIMVRTSEYDNYDDYDYDEDDDDDELADVTIPLTVTMLVIFVYIMFGALLFKLWEGWDLLQATYFCFITLSTIGFGDVVPGTDFDNPQTNIQLIVGGFYILFGMAIVSMCFSLMQEEMVAKFQWIMKKLGIYSDDED</sequence>
<feature type="domain" description="Potassium channel" evidence="11">
    <location>
        <begin position="116"/>
        <end position="172"/>
    </location>
</feature>
<keyword evidence="7 8" id="KW-0407">Ion channel</keyword>
<name>A0A0L8G0V7_OCTBM</name>
<feature type="region of interest" description="Disordered" evidence="9">
    <location>
        <begin position="278"/>
        <end position="300"/>
    </location>
</feature>
<keyword evidence="2 8" id="KW-0813">Transport</keyword>
<evidence type="ECO:0000256" key="9">
    <source>
        <dbReference type="SAM" id="MobiDB-lite"/>
    </source>
</evidence>
<organism evidence="12">
    <name type="scientific">Octopus bimaculoides</name>
    <name type="common">California two-spotted octopus</name>
    <dbReference type="NCBI Taxonomy" id="37653"/>
    <lineage>
        <taxon>Eukaryota</taxon>
        <taxon>Metazoa</taxon>
        <taxon>Spiralia</taxon>
        <taxon>Lophotrochozoa</taxon>
        <taxon>Mollusca</taxon>
        <taxon>Cephalopoda</taxon>
        <taxon>Coleoidea</taxon>
        <taxon>Octopodiformes</taxon>
        <taxon>Octopoda</taxon>
        <taxon>Incirrata</taxon>
        <taxon>Octopodidae</taxon>
        <taxon>Octopus</taxon>
    </lineage>
</organism>
<evidence type="ECO:0000256" key="5">
    <source>
        <dbReference type="ARBA" id="ARBA00023065"/>
    </source>
</evidence>
<evidence type="ECO:0000256" key="6">
    <source>
        <dbReference type="ARBA" id="ARBA00023136"/>
    </source>
</evidence>
<keyword evidence="6 10" id="KW-0472">Membrane</keyword>
<feature type="transmembrane region" description="Helical" evidence="10">
    <location>
        <begin position="335"/>
        <end position="356"/>
    </location>
</feature>
<evidence type="ECO:0000256" key="3">
    <source>
        <dbReference type="ARBA" id="ARBA00022692"/>
    </source>
</evidence>
<accession>A0A0L8G0V7</accession>
<evidence type="ECO:0000256" key="2">
    <source>
        <dbReference type="ARBA" id="ARBA00022448"/>
    </source>
</evidence>
<evidence type="ECO:0000259" key="11">
    <source>
        <dbReference type="Pfam" id="PF07885"/>
    </source>
</evidence>
<dbReference type="AlphaFoldDB" id="A0A0L8G0V7"/>
<dbReference type="PRINTS" id="PR01333">
    <property type="entry name" value="2POREKCHANEL"/>
</dbReference>
<feature type="compositionally biased region" description="Polar residues" evidence="9">
    <location>
        <begin position="278"/>
        <end position="290"/>
    </location>
</feature>
<feature type="transmembrane region" description="Helical" evidence="10">
    <location>
        <begin position="117"/>
        <end position="135"/>
    </location>
</feature>
<dbReference type="EMBL" id="KQ424779">
    <property type="protein sequence ID" value="KOF70474.1"/>
    <property type="molecule type" value="Genomic_DNA"/>
</dbReference>
<proteinExistence type="inferred from homology"/>
<comment type="similarity">
    <text evidence="8">Belongs to the two pore domain potassium channel (TC 1.A.1.8) family.</text>
</comment>
<feature type="domain" description="Potassium channel" evidence="11">
    <location>
        <begin position="345"/>
        <end position="424"/>
    </location>
</feature>
<dbReference type="GO" id="GO:0030322">
    <property type="term" value="P:stabilization of membrane potential"/>
    <property type="evidence" value="ECO:0007669"/>
    <property type="project" value="TreeGrafter"/>
</dbReference>
<dbReference type="SUPFAM" id="SSF81324">
    <property type="entry name" value="Voltage-gated potassium channels"/>
    <property type="match status" value="2"/>
</dbReference>
<dbReference type="OMA" id="VWIPLEW"/>
<comment type="subcellular location">
    <subcellularLocation>
        <location evidence="1">Membrane</location>
        <topology evidence="1">Multi-pass membrane protein</topology>
    </subcellularLocation>
</comment>
<dbReference type="KEGG" id="obi:106879976"/>
<protein>
    <recommendedName>
        <fullName evidence="11">Potassium channel domain-containing protein</fullName>
    </recommendedName>
</protein>
<feature type="transmembrane region" description="Helical" evidence="10">
    <location>
        <begin position="21"/>
        <end position="39"/>
    </location>
</feature>
<dbReference type="GO" id="GO:0015271">
    <property type="term" value="F:outward rectifier potassium channel activity"/>
    <property type="evidence" value="ECO:0007669"/>
    <property type="project" value="TreeGrafter"/>
</dbReference>
<evidence type="ECO:0000256" key="10">
    <source>
        <dbReference type="SAM" id="Phobius"/>
    </source>
</evidence>
<evidence type="ECO:0000256" key="7">
    <source>
        <dbReference type="ARBA" id="ARBA00023303"/>
    </source>
</evidence>
<keyword evidence="4 10" id="KW-1133">Transmembrane helix</keyword>
<feature type="transmembrane region" description="Helical" evidence="10">
    <location>
        <begin position="397"/>
        <end position="420"/>
    </location>
</feature>
<dbReference type="InterPro" id="IPR003280">
    <property type="entry name" value="2pore_dom_K_chnl"/>
</dbReference>
<dbReference type="Gene3D" id="1.10.287.70">
    <property type="match status" value="1"/>
</dbReference>
<evidence type="ECO:0000256" key="8">
    <source>
        <dbReference type="RuleBase" id="RU003857"/>
    </source>
</evidence>
<evidence type="ECO:0000256" key="4">
    <source>
        <dbReference type="ARBA" id="ARBA00022989"/>
    </source>
</evidence>
<dbReference type="GO" id="GO:0022841">
    <property type="term" value="F:potassium ion leak channel activity"/>
    <property type="evidence" value="ECO:0007669"/>
    <property type="project" value="TreeGrafter"/>
</dbReference>
<keyword evidence="3 8" id="KW-0812">Transmembrane</keyword>
<gene>
    <name evidence="12" type="ORF">OCBIM_22002775mg</name>
</gene>
<dbReference type="OrthoDB" id="297496at2759"/>
<dbReference type="GO" id="GO:0005886">
    <property type="term" value="C:plasma membrane"/>
    <property type="evidence" value="ECO:0007669"/>
    <property type="project" value="TreeGrafter"/>
</dbReference>
<keyword evidence="5 8" id="KW-0406">Ion transport</keyword>
<feature type="transmembrane region" description="Helical" evidence="10">
    <location>
        <begin position="147"/>
        <end position="167"/>
    </location>
</feature>
<dbReference type="PANTHER" id="PTHR11003">
    <property type="entry name" value="POTASSIUM CHANNEL, SUBFAMILY K"/>
    <property type="match status" value="1"/>
</dbReference>
<evidence type="ECO:0000256" key="1">
    <source>
        <dbReference type="ARBA" id="ARBA00004141"/>
    </source>
</evidence>
<dbReference type="PANTHER" id="PTHR11003:SF334">
    <property type="entry name" value="FI03418P"/>
    <property type="match status" value="1"/>
</dbReference>
<reference evidence="12" key="1">
    <citation type="submission" date="2015-07" db="EMBL/GenBank/DDBJ databases">
        <title>MeaNS - Measles Nucleotide Surveillance Program.</title>
        <authorList>
            <person name="Tran T."/>
            <person name="Druce J."/>
        </authorList>
    </citation>
    <scope>NUCLEOTIDE SEQUENCE</scope>
    <source>
        <strain evidence="12">UCB-OBI-ISO-001</strain>
        <tissue evidence="12">Gonad</tissue>
    </source>
</reference>
<evidence type="ECO:0000313" key="12">
    <source>
        <dbReference type="EMBL" id="KOF70474.1"/>
    </source>
</evidence>